<evidence type="ECO:0000256" key="7">
    <source>
        <dbReference type="SAM" id="Phobius"/>
    </source>
</evidence>
<keyword evidence="3 7" id="KW-0812">Transmembrane</keyword>
<gene>
    <name evidence="8" type="ORF">Purlil1_11828</name>
</gene>
<name>A0ABR0BIU7_PURLI</name>
<evidence type="ECO:0000256" key="1">
    <source>
        <dbReference type="ARBA" id="ARBA00004141"/>
    </source>
</evidence>
<feature type="transmembrane region" description="Helical" evidence="7">
    <location>
        <begin position="113"/>
        <end position="133"/>
    </location>
</feature>
<evidence type="ECO:0000256" key="6">
    <source>
        <dbReference type="SAM" id="MobiDB-lite"/>
    </source>
</evidence>
<reference evidence="8 9" key="1">
    <citation type="journal article" date="2024" name="Microbiol. Resour. Announc.">
        <title>Genome annotations for the ascomycete fungi Trichoderma harzianum, Trichoderma aggressivum, and Purpureocillium lilacinum.</title>
        <authorList>
            <person name="Beijen E.P.W."/>
            <person name="Ohm R.A."/>
        </authorList>
    </citation>
    <scope>NUCLEOTIDE SEQUENCE [LARGE SCALE GENOMIC DNA]</scope>
    <source>
        <strain evidence="8 9">CBS 150709</strain>
    </source>
</reference>
<evidence type="ECO:0000313" key="9">
    <source>
        <dbReference type="Proteomes" id="UP001287286"/>
    </source>
</evidence>
<feature type="transmembrane region" description="Helical" evidence="7">
    <location>
        <begin position="247"/>
        <end position="267"/>
    </location>
</feature>
<evidence type="ECO:0000256" key="2">
    <source>
        <dbReference type="ARBA" id="ARBA00007018"/>
    </source>
</evidence>
<protein>
    <recommendedName>
        <fullName evidence="10">MPR-like GPCR protein</fullName>
    </recommendedName>
</protein>
<feature type="transmembrane region" description="Helical" evidence="7">
    <location>
        <begin position="174"/>
        <end position="194"/>
    </location>
</feature>
<feature type="region of interest" description="Disordered" evidence="6">
    <location>
        <begin position="1"/>
        <end position="29"/>
    </location>
</feature>
<proteinExistence type="inferred from homology"/>
<feature type="transmembrane region" description="Helical" evidence="7">
    <location>
        <begin position="206"/>
        <end position="227"/>
    </location>
</feature>
<accession>A0ABR0BIU7</accession>
<dbReference type="PANTHER" id="PTHR20855">
    <property type="entry name" value="ADIPOR/PROGESTIN RECEPTOR-RELATED"/>
    <property type="match status" value="1"/>
</dbReference>
<keyword evidence="9" id="KW-1185">Reference proteome</keyword>
<comment type="caution">
    <text evidence="8">The sequence shown here is derived from an EMBL/GenBank/DDBJ whole genome shotgun (WGS) entry which is preliminary data.</text>
</comment>
<evidence type="ECO:0000256" key="4">
    <source>
        <dbReference type="ARBA" id="ARBA00022989"/>
    </source>
</evidence>
<feature type="transmembrane region" description="Helical" evidence="7">
    <location>
        <begin position="145"/>
        <end position="168"/>
    </location>
</feature>
<evidence type="ECO:0000256" key="3">
    <source>
        <dbReference type="ARBA" id="ARBA00022692"/>
    </source>
</evidence>
<feature type="compositionally biased region" description="Basic residues" evidence="6">
    <location>
        <begin position="1"/>
        <end position="12"/>
    </location>
</feature>
<keyword evidence="4 7" id="KW-1133">Transmembrane helix</keyword>
<evidence type="ECO:0000313" key="8">
    <source>
        <dbReference type="EMBL" id="KAK4078890.1"/>
    </source>
</evidence>
<organism evidence="8 9">
    <name type="scientific">Purpureocillium lilacinum</name>
    <name type="common">Paecilomyces lilacinus</name>
    <dbReference type="NCBI Taxonomy" id="33203"/>
    <lineage>
        <taxon>Eukaryota</taxon>
        <taxon>Fungi</taxon>
        <taxon>Dikarya</taxon>
        <taxon>Ascomycota</taxon>
        <taxon>Pezizomycotina</taxon>
        <taxon>Sordariomycetes</taxon>
        <taxon>Hypocreomycetidae</taxon>
        <taxon>Hypocreales</taxon>
        <taxon>Ophiocordycipitaceae</taxon>
        <taxon>Purpureocillium</taxon>
    </lineage>
</organism>
<keyword evidence="5 7" id="KW-0472">Membrane</keyword>
<dbReference type="InterPro" id="IPR004254">
    <property type="entry name" value="AdipoR/HlyIII-related"/>
</dbReference>
<dbReference type="PANTHER" id="PTHR20855:SF52">
    <property type="entry name" value="ADIPONECTIN RECEPTOR PROTEIN"/>
    <property type="match status" value="1"/>
</dbReference>
<sequence>MPRKSAKNRWVPKVKPGMTSEPKVSPKRETRTVTCQDVSAWQLDNKYILSGYRAENANYRENFMSLTFFHNETCNVYTHLIGALLLPFVANGFLEQMAGSHFVGVLPADYAMFRTYFWCAEVCLILSALYHLLQAHSHRVELFWHTMDLLGITIATVGTIASGIYYVFPCETNLRILHWAIVFTAGFLAGALCLTPCLKTSRWRKVKVATFVMCGSSSFIPLIHGVLRYGSEHMFLYSGMKWYLLELTVYGIGVSLYTVCLASSAFISREEEPDEEFL</sequence>
<evidence type="ECO:0000256" key="5">
    <source>
        <dbReference type="ARBA" id="ARBA00023136"/>
    </source>
</evidence>
<comment type="subcellular location">
    <subcellularLocation>
        <location evidence="1">Membrane</location>
        <topology evidence="1">Multi-pass membrane protein</topology>
    </subcellularLocation>
</comment>
<comment type="similarity">
    <text evidence="2">Belongs to the ADIPOR family.</text>
</comment>
<dbReference type="EMBL" id="JAWRVI010000078">
    <property type="protein sequence ID" value="KAK4078890.1"/>
    <property type="molecule type" value="Genomic_DNA"/>
</dbReference>
<dbReference type="Proteomes" id="UP001287286">
    <property type="component" value="Unassembled WGS sequence"/>
</dbReference>
<dbReference type="Pfam" id="PF03006">
    <property type="entry name" value="HlyIII"/>
    <property type="match status" value="1"/>
</dbReference>
<feature type="transmembrane region" description="Helical" evidence="7">
    <location>
        <begin position="74"/>
        <end position="93"/>
    </location>
</feature>
<evidence type="ECO:0008006" key="10">
    <source>
        <dbReference type="Google" id="ProtNLM"/>
    </source>
</evidence>